<evidence type="ECO:0000256" key="1">
    <source>
        <dbReference type="ARBA" id="ARBA00023015"/>
    </source>
</evidence>
<reference evidence="5 6" key="1">
    <citation type="submission" date="2018-09" db="EMBL/GenBank/DDBJ databases">
        <authorList>
            <person name="Zhu H."/>
        </authorList>
    </citation>
    <scope>NUCLEOTIDE SEQUENCE [LARGE SCALE GENOMIC DNA]</scope>
    <source>
        <strain evidence="5 6">K1S02-61</strain>
    </source>
</reference>
<name>A0A418XG55_9BURK</name>
<dbReference type="Pfam" id="PF01381">
    <property type="entry name" value="HTH_3"/>
    <property type="match status" value="1"/>
</dbReference>
<dbReference type="GO" id="GO:0003677">
    <property type="term" value="F:DNA binding"/>
    <property type="evidence" value="ECO:0007669"/>
    <property type="project" value="UniProtKB-KW"/>
</dbReference>
<dbReference type="PROSITE" id="PS50943">
    <property type="entry name" value="HTH_CROC1"/>
    <property type="match status" value="1"/>
</dbReference>
<keyword evidence="6" id="KW-1185">Reference proteome</keyword>
<dbReference type="GO" id="GO:0005829">
    <property type="term" value="C:cytosol"/>
    <property type="evidence" value="ECO:0007669"/>
    <property type="project" value="TreeGrafter"/>
</dbReference>
<protein>
    <submittedName>
        <fullName evidence="5">XRE family transcriptional regulator</fullName>
    </submittedName>
</protein>
<dbReference type="EMBL" id="QYUP01000149">
    <property type="protein sequence ID" value="RJG11438.1"/>
    <property type="molecule type" value="Genomic_DNA"/>
</dbReference>
<dbReference type="InterPro" id="IPR010982">
    <property type="entry name" value="Lambda_DNA-bd_dom_sf"/>
</dbReference>
<feature type="domain" description="HTH cro/C1-type" evidence="4">
    <location>
        <begin position="7"/>
        <end position="62"/>
    </location>
</feature>
<dbReference type="AlphaFoldDB" id="A0A418XG55"/>
<dbReference type="PANTHER" id="PTHR46797:SF23">
    <property type="entry name" value="HTH-TYPE TRANSCRIPTIONAL REGULATOR SUTR"/>
    <property type="match status" value="1"/>
</dbReference>
<dbReference type="Gene3D" id="1.10.260.40">
    <property type="entry name" value="lambda repressor-like DNA-binding domains"/>
    <property type="match status" value="1"/>
</dbReference>
<keyword evidence="3" id="KW-0804">Transcription</keyword>
<keyword evidence="1" id="KW-0805">Transcription regulation</keyword>
<dbReference type="InterPro" id="IPR001387">
    <property type="entry name" value="Cro/C1-type_HTH"/>
</dbReference>
<proteinExistence type="predicted"/>
<evidence type="ECO:0000313" key="5">
    <source>
        <dbReference type="EMBL" id="RJG11438.1"/>
    </source>
</evidence>
<organism evidence="5 6">
    <name type="scientific">Massilia cavernae</name>
    <dbReference type="NCBI Taxonomy" id="2320864"/>
    <lineage>
        <taxon>Bacteria</taxon>
        <taxon>Pseudomonadati</taxon>
        <taxon>Pseudomonadota</taxon>
        <taxon>Betaproteobacteria</taxon>
        <taxon>Burkholderiales</taxon>
        <taxon>Oxalobacteraceae</taxon>
        <taxon>Telluria group</taxon>
        <taxon>Massilia</taxon>
    </lineage>
</organism>
<dbReference type="CDD" id="cd00093">
    <property type="entry name" value="HTH_XRE"/>
    <property type="match status" value="1"/>
</dbReference>
<evidence type="ECO:0000256" key="3">
    <source>
        <dbReference type="ARBA" id="ARBA00023163"/>
    </source>
</evidence>
<evidence type="ECO:0000256" key="2">
    <source>
        <dbReference type="ARBA" id="ARBA00023125"/>
    </source>
</evidence>
<dbReference type="Proteomes" id="UP000284006">
    <property type="component" value="Unassembled WGS sequence"/>
</dbReference>
<evidence type="ECO:0000259" key="4">
    <source>
        <dbReference type="PROSITE" id="PS50943"/>
    </source>
</evidence>
<evidence type="ECO:0000313" key="6">
    <source>
        <dbReference type="Proteomes" id="UP000284006"/>
    </source>
</evidence>
<dbReference type="OrthoDB" id="8527856at2"/>
<sequence length="64" mass="7288">MQFGLVLRHAREALNLSQEALAEQAGLHRTYIGQVERGERNISVDSMERLAQAVGMELWEMLHP</sequence>
<gene>
    <name evidence="5" type="ORF">D3872_19810</name>
</gene>
<keyword evidence="2" id="KW-0238">DNA-binding</keyword>
<dbReference type="SMART" id="SM00530">
    <property type="entry name" value="HTH_XRE"/>
    <property type="match status" value="1"/>
</dbReference>
<dbReference type="GO" id="GO:0003700">
    <property type="term" value="F:DNA-binding transcription factor activity"/>
    <property type="evidence" value="ECO:0007669"/>
    <property type="project" value="TreeGrafter"/>
</dbReference>
<dbReference type="InterPro" id="IPR050807">
    <property type="entry name" value="TransReg_Diox_bact_type"/>
</dbReference>
<dbReference type="SUPFAM" id="SSF47413">
    <property type="entry name" value="lambda repressor-like DNA-binding domains"/>
    <property type="match status" value="1"/>
</dbReference>
<comment type="caution">
    <text evidence="5">The sequence shown here is derived from an EMBL/GenBank/DDBJ whole genome shotgun (WGS) entry which is preliminary data.</text>
</comment>
<accession>A0A418XG55</accession>
<dbReference type="PANTHER" id="PTHR46797">
    <property type="entry name" value="HTH-TYPE TRANSCRIPTIONAL REGULATOR"/>
    <property type="match status" value="1"/>
</dbReference>